<reference evidence="3" key="1">
    <citation type="submission" date="2022-10" db="EMBL/GenBank/DDBJ databases">
        <title>Genome assembly of Pristionchus species.</title>
        <authorList>
            <person name="Yoshida K."/>
            <person name="Sommer R.J."/>
        </authorList>
    </citation>
    <scope>NUCLEOTIDE SEQUENCE [LARGE SCALE GENOMIC DNA]</scope>
    <source>
        <strain evidence="3">RS5460</strain>
    </source>
</reference>
<keyword evidence="1" id="KW-0472">Membrane</keyword>
<feature type="non-terminal residue" evidence="2">
    <location>
        <position position="1"/>
    </location>
</feature>
<dbReference type="Proteomes" id="UP001328107">
    <property type="component" value="Unassembled WGS sequence"/>
</dbReference>
<accession>A0AAN5CA07</accession>
<keyword evidence="1" id="KW-1133">Transmembrane helix</keyword>
<name>A0AAN5CA07_9BILA</name>
<protein>
    <submittedName>
        <fullName evidence="2">Uncharacterized protein</fullName>
    </submittedName>
</protein>
<feature type="transmembrane region" description="Helical" evidence="1">
    <location>
        <begin position="6"/>
        <end position="29"/>
    </location>
</feature>
<dbReference type="AlphaFoldDB" id="A0AAN5CA07"/>
<evidence type="ECO:0000313" key="3">
    <source>
        <dbReference type="Proteomes" id="UP001328107"/>
    </source>
</evidence>
<organism evidence="2 3">
    <name type="scientific">Pristionchus mayeri</name>
    <dbReference type="NCBI Taxonomy" id="1317129"/>
    <lineage>
        <taxon>Eukaryota</taxon>
        <taxon>Metazoa</taxon>
        <taxon>Ecdysozoa</taxon>
        <taxon>Nematoda</taxon>
        <taxon>Chromadorea</taxon>
        <taxon>Rhabditida</taxon>
        <taxon>Rhabditina</taxon>
        <taxon>Diplogasteromorpha</taxon>
        <taxon>Diplogasteroidea</taxon>
        <taxon>Neodiplogasteridae</taxon>
        <taxon>Pristionchus</taxon>
    </lineage>
</organism>
<comment type="caution">
    <text evidence="2">The sequence shown here is derived from an EMBL/GenBank/DDBJ whole genome shotgun (WGS) entry which is preliminary data.</text>
</comment>
<keyword evidence="3" id="KW-1185">Reference proteome</keyword>
<evidence type="ECO:0000256" key="1">
    <source>
        <dbReference type="SAM" id="Phobius"/>
    </source>
</evidence>
<keyword evidence="1" id="KW-0812">Transmembrane</keyword>
<evidence type="ECO:0000313" key="2">
    <source>
        <dbReference type="EMBL" id="GMR35357.1"/>
    </source>
</evidence>
<dbReference type="EMBL" id="BTRK01000002">
    <property type="protein sequence ID" value="GMR35357.1"/>
    <property type="molecule type" value="Genomic_DNA"/>
</dbReference>
<gene>
    <name evidence="2" type="ORF">PMAYCL1PPCAC_05552</name>
</gene>
<sequence>NELTTVMLLLFMCNSVVIISGMVALKSWLKHGKIRKFFRILHSVNQSGGIIENREILRKLTRRCIRITNFIFTRDGYSCSRTEETENLERG</sequence>
<proteinExistence type="predicted"/>